<feature type="transmembrane region" description="Helical" evidence="1">
    <location>
        <begin position="136"/>
        <end position="154"/>
    </location>
</feature>
<reference evidence="2 3" key="1">
    <citation type="submission" date="2019-03" db="EMBL/GenBank/DDBJ databases">
        <authorList>
            <person name="Yang Y."/>
        </authorList>
    </citation>
    <scope>NUCLEOTIDE SEQUENCE [LARGE SCALE GENOMIC DNA]</scope>
    <source>
        <strain evidence="2 3">ASL-1</strain>
    </source>
</reference>
<organism evidence="2 3">
    <name type="scientific">Jeotgalibacillus salarius</name>
    <dbReference type="NCBI Taxonomy" id="546023"/>
    <lineage>
        <taxon>Bacteria</taxon>
        <taxon>Bacillati</taxon>
        <taxon>Bacillota</taxon>
        <taxon>Bacilli</taxon>
        <taxon>Bacillales</taxon>
        <taxon>Caryophanaceae</taxon>
        <taxon>Jeotgalibacillus</taxon>
    </lineage>
</organism>
<dbReference type="RefSeq" id="WP_134380930.1">
    <property type="nucleotide sequence ID" value="NZ_SORX01000003.1"/>
</dbReference>
<proteinExistence type="predicted"/>
<accession>A0A4Y8LLV0</accession>
<evidence type="ECO:0000313" key="2">
    <source>
        <dbReference type="EMBL" id="TFE02227.1"/>
    </source>
</evidence>
<keyword evidence="1" id="KW-1133">Transmembrane helix</keyword>
<dbReference type="OrthoDB" id="9805070at2"/>
<dbReference type="AlphaFoldDB" id="A0A4Y8LLV0"/>
<evidence type="ECO:0000313" key="3">
    <source>
        <dbReference type="Proteomes" id="UP000297776"/>
    </source>
</evidence>
<gene>
    <name evidence="2" type="ORF">E2626_06515</name>
</gene>
<name>A0A4Y8LLV0_9BACL</name>
<keyword evidence="1" id="KW-0812">Transmembrane</keyword>
<dbReference type="Proteomes" id="UP000297776">
    <property type="component" value="Unassembled WGS sequence"/>
</dbReference>
<protein>
    <submittedName>
        <fullName evidence="2">Uncharacterized protein</fullName>
    </submittedName>
</protein>
<comment type="caution">
    <text evidence="2">The sequence shown here is derived from an EMBL/GenBank/DDBJ whole genome shotgun (WGS) entry which is preliminary data.</text>
</comment>
<keyword evidence="3" id="KW-1185">Reference proteome</keyword>
<evidence type="ECO:0000256" key="1">
    <source>
        <dbReference type="SAM" id="Phobius"/>
    </source>
</evidence>
<sequence length="328" mass="37871">MEDEQLLKQDLVLSQEKIAGVQKYLLKKYPEASPKKRAALLSQTLHQMIARSLPDFEEAENARLTLFEKMITSGEMKLSKYDLVEVSVDHISKARLVEWMEQQDIDTRLADRFYPEEADVLHESTDDKTRTIKKPFLLSTAIFAAVFLLLYTSLINKNTDSVSDPVNRDYIQVEPVYNGPANELPEDMQFTIIDQDALTLWLSERNSLLAEEQYFTAIYEAAYDFNIHPYLLFAITGQEQGFVSKDHPEAEEIANNPFNVFHSWEDFNSTIEESSEIAARTVVNLSEGRPDGHDPIRWINRKYAEDPNWWKGVRAIFDQIENEVPVDK</sequence>
<dbReference type="EMBL" id="SORX01000003">
    <property type="protein sequence ID" value="TFE02227.1"/>
    <property type="molecule type" value="Genomic_DNA"/>
</dbReference>
<keyword evidence="1" id="KW-0472">Membrane</keyword>